<evidence type="ECO:0000256" key="2">
    <source>
        <dbReference type="ARBA" id="ARBA00010107"/>
    </source>
</evidence>
<dbReference type="Gene3D" id="1.10.10.10">
    <property type="entry name" value="Winged helix-like DNA-binding domain superfamily/Winged helix DNA-binding domain"/>
    <property type="match status" value="1"/>
</dbReference>
<gene>
    <name evidence="16" type="ORF">AMORRO_LOCUS15206</name>
</gene>
<feature type="region of interest" description="Disordered" evidence="14">
    <location>
        <begin position="103"/>
        <end position="143"/>
    </location>
</feature>
<comment type="similarity">
    <text evidence="2">Belongs to the MYST (SAS/MOZ) family.</text>
</comment>
<dbReference type="SUPFAM" id="SSF55729">
    <property type="entry name" value="Acyl-CoA N-acyltransferases (Nat)"/>
    <property type="match status" value="1"/>
</dbReference>
<feature type="active site" description="Proton donor/acceptor" evidence="13">
    <location>
        <position position="14"/>
    </location>
</feature>
<keyword evidence="4" id="KW-0808">Transferase</keyword>
<evidence type="ECO:0000256" key="4">
    <source>
        <dbReference type="ARBA" id="ARBA00022679"/>
    </source>
</evidence>
<evidence type="ECO:0000256" key="11">
    <source>
        <dbReference type="ARBA" id="ARBA00023242"/>
    </source>
</evidence>
<keyword evidence="6" id="KW-0863">Zinc-finger</keyword>
<evidence type="ECO:0000256" key="14">
    <source>
        <dbReference type="SAM" id="MobiDB-lite"/>
    </source>
</evidence>
<dbReference type="PANTHER" id="PTHR10615:SF219">
    <property type="entry name" value="HISTONE ACETYLTRANSFERASE KAT5"/>
    <property type="match status" value="1"/>
</dbReference>
<dbReference type="PANTHER" id="PTHR10615">
    <property type="entry name" value="HISTONE ACETYLTRANSFERASE"/>
    <property type="match status" value="1"/>
</dbReference>
<keyword evidence="11" id="KW-0539">Nucleus</keyword>
<evidence type="ECO:0000256" key="13">
    <source>
        <dbReference type="PIRSR" id="PIRSR602717-51"/>
    </source>
</evidence>
<keyword evidence="12" id="KW-0012">Acyltransferase</keyword>
<evidence type="ECO:0000256" key="6">
    <source>
        <dbReference type="ARBA" id="ARBA00022771"/>
    </source>
</evidence>
<dbReference type="OrthoDB" id="787137at2759"/>
<keyword evidence="8" id="KW-0007">Acetylation</keyword>
<dbReference type="InterPro" id="IPR002717">
    <property type="entry name" value="HAT_MYST-type"/>
</dbReference>
<dbReference type="Proteomes" id="UP000789342">
    <property type="component" value="Unassembled WGS sequence"/>
</dbReference>
<dbReference type="GO" id="GO:0005634">
    <property type="term" value="C:nucleus"/>
    <property type="evidence" value="ECO:0007669"/>
    <property type="project" value="UniProtKB-SubCell"/>
</dbReference>
<dbReference type="EC" id="2.3.1.48" evidence="3"/>
<dbReference type="GO" id="GO:0006355">
    <property type="term" value="P:regulation of DNA-templated transcription"/>
    <property type="evidence" value="ECO:0007669"/>
    <property type="project" value="InterPro"/>
</dbReference>
<comment type="subcellular location">
    <subcellularLocation>
        <location evidence="1">Nucleus</location>
    </subcellularLocation>
</comment>
<name>A0A9N9IVU4_9GLOM</name>
<keyword evidence="10" id="KW-0804">Transcription</keyword>
<dbReference type="EMBL" id="CAJVPV010034327">
    <property type="protein sequence ID" value="CAG8748705.1"/>
    <property type="molecule type" value="Genomic_DNA"/>
</dbReference>
<dbReference type="Pfam" id="PF01853">
    <property type="entry name" value="MOZ_SAS"/>
    <property type="match status" value="1"/>
</dbReference>
<evidence type="ECO:0000256" key="12">
    <source>
        <dbReference type="ARBA" id="ARBA00023315"/>
    </source>
</evidence>
<evidence type="ECO:0000256" key="9">
    <source>
        <dbReference type="ARBA" id="ARBA00023015"/>
    </source>
</evidence>
<comment type="caution">
    <text evidence="16">The sequence shown here is derived from an EMBL/GenBank/DDBJ whole genome shotgun (WGS) entry which is preliminary data.</text>
</comment>
<evidence type="ECO:0000256" key="1">
    <source>
        <dbReference type="ARBA" id="ARBA00004123"/>
    </source>
</evidence>
<evidence type="ECO:0000313" key="17">
    <source>
        <dbReference type="Proteomes" id="UP000789342"/>
    </source>
</evidence>
<evidence type="ECO:0000259" key="15">
    <source>
        <dbReference type="PROSITE" id="PS51726"/>
    </source>
</evidence>
<accession>A0A9N9IVU4</accession>
<keyword evidence="5" id="KW-0479">Metal-binding</keyword>
<protein>
    <recommendedName>
        <fullName evidence="3">histone acetyltransferase</fullName>
        <ecNumber evidence="3">2.3.1.48</ecNumber>
    </recommendedName>
</protein>
<keyword evidence="7" id="KW-0862">Zinc</keyword>
<sequence length="195" mass="22559">YELSKKEQKIGSPERPISDLGIKGYHSYWKRTILRILQSHTVGTLKRDSPTENVDDNENFMISINEISKKTSIRQDDVTNALREMSFLRYRNPKVDLGTINSAINHDDSGNDNLSTGGVERLIDQDNNRSNNQQTDMQRDEESTLHIHHHIICVSRRMVDNYIRNHGVRLDNRMFDICGLKWAPNVQNRNGSKIN</sequence>
<reference evidence="16" key="1">
    <citation type="submission" date="2021-06" db="EMBL/GenBank/DDBJ databases">
        <authorList>
            <person name="Kallberg Y."/>
            <person name="Tangrot J."/>
            <person name="Rosling A."/>
        </authorList>
    </citation>
    <scope>NUCLEOTIDE SEQUENCE</scope>
    <source>
        <strain evidence="16">CL551</strain>
    </source>
</reference>
<evidence type="ECO:0000256" key="10">
    <source>
        <dbReference type="ARBA" id="ARBA00023163"/>
    </source>
</evidence>
<dbReference type="GO" id="GO:0046972">
    <property type="term" value="F:histone H4K16 acetyltransferase activity"/>
    <property type="evidence" value="ECO:0007669"/>
    <property type="project" value="TreeGrafter"/>
</dbReference>
<evidence type="ECO:0000256" key="3">
    <source>
        <dbReference type="ARBA" id="ARBA00013184"/>
    </source>
</evidence>
<evidence type="ECO:0000313" key="16">
    <source>
        <dbReference type="EMBL" id="CAG8748705.1"/>
    </source>
</evidence>
<dbReference type="AlphaFoldDB" id="A0A9N9IVU4"/>
<dbReference type="InterPro" id="IPR050603">
    <property type="entry name" value="MYST_HAT"/>
</dbReference>
<dbReference type="InterPro" id="IPR016181">
    <property type="entry name" value="Acyl_CoA_acyltransferase"/>
</dbReference>
<feature type="non-terminal residue" evidence="16">
    <location>
        <position position="1"/>
    </location>
</feature>
<evidence type="ECO:0000256" key="7">
    <source>
        <dbReference type="ARBA" id="ARBA00022833"/>
    </source>
</evidence>
<keyword evidence="17" id="KW-1185">Reference proteome</keyword>
<feature type="domain" description="MYST-type HAT" evidence="15">
    <location>
        <begin position="1"/>
        <end position="184"/>
    </location>
</feature>
<dbReference type="GO" id="GO:0008270">
    <property type="term" value="F:zinc ion binding"/>
    <property type="evidence" value="ECO:0007669"/>
    <property type="project" value="UniProtKB-KW"/>
</dbReference>
<evidence type="ECO:0000256" key="5">
    <source>
        <dbReference type="ARBA" id="ARBA00022723"/>
    </source>
</evidence>
<proteinExistence type="inferred from homology"/>
<dbReference type="InterPro" id="IPR036388">
    <property type="entry name" value="WH-like_DNA-bd_sf"/>
</dbReference>
<dbReference type="PROSITE" id="PS51726">
    <property type="entry name" value="MYST_HAT"/>
    <property type="match status" value="1"/>
</dbReference>
<dbReference type="GO" id="GO:0035267">
    <property type="term" value="C:NuA4 histone acetyltransferase complex"/>
    <property type="evidence" value="ECO:0007669"/>
    <property type="project" value="TreeGrafter"/>
</dbReference>
<evidence type="ECO:0000256" key="8">
    <source>
        <dbReference type="ARBA" id="ARBA00022990"/>
    </source>
</evidence>
<organism evidence="16 17">
    <name type="scientific">Acaulospora morrowiae</name>
    <dbReference type="NCBI Taxonomy" id="94023"/>
    <lineage>
        <taxon>Eukaryota</taxon>
        <taxon>Fungi</taxon>
        <taxon>Fungi incertae sedis</taxon>
        <taxon>Mucoromycota</taxon>
        <taxon>Glomeromycotina</taxon>
        <taxon>Glomeromycetes</taxon>
        <taxon>Diversisporales</taxon>
        <taxon>Acaulosporaceae</taxon>
        <taxon>Acaulospora</taxon>
    </lineage>
</organism>
<keyword evidence="9" id="KW-0805">Transcription regulation</keyword>